<name>A0ABT9VQK7_9BACI</name>
<evidence type="ECO:0000313" key="3">
    <source>
        <dbReference type="Proteomes" id="UP001225646"/>
    </source>
</evidence>
<gene>
    <name evidence="2" type="ORF">J2S06_002252</name>
</gene>
<dbReference type="Proteomes" id="UP001225646">
    <property type="component" value="Unassembled WGS sequence"/>
</dbReference>
<dbReference type="Pfam" id="PF06782">
    <property type="entry name" value="UPF0236"/>
    <property type="match status" value="1"/>
</dbReference>
<proteinExistence type="inferred from homology"/>
<reference evidence="2 3" key="1">
    <citation type="submission" date="2023-07" db="EMBL/GenBank/DDBJ databases">
        <title>Genomic Encyclopedia of Type Strains, Phase IV (KMG-IV): sequencing the most valuable type-strain genomes for metagenomic binning, comparative biology and taxonomic classification.</title>
        <authorList>
            <person name="Goeker M."/>
        </authorList>
    </citation>
    <scope>NUCLEOTIDE SEQUENCE [LARGE SCALE GENOMIC DNA]</scope>
    <source>
        <strain evidence="2 3">DSM 19092</strain>
    </source>
</reference>
<evidence type="ECO:0000313" key="2">
    <source>
        <dbReference type="EMBL" id="MDQ0163174.1"/>
    </source>
</evidence>
<protein>
    <submittedName>
        <fullName evidence="2">Uncharacterized protein</fullName>
    </submittedName>
</protein>
<comment type="similarity">
    <text evidence="1">Belongs to the UPF0236 family.</text>
</comment>
<evidence type="ECO:0000256" key="1">
    <source>
        <dbReference type="ARBA" id="ARBA00006539"/>
    </source>
</evidence>
<dbReference type="RefSeq" id="WP_419152339.1">
    <property type="nucleotide sequence ID" value="NZ_JAUSTR010000010.1"/>
</dbReference>
<dbReference type="InterPro" id="IPR009620">
    <property type="entry name" value="UPF0236"/>
</dbReference>
<keyword evidence="3" id="KW-1185">Reference proteome</keyword>
<dbReference type="EMBL" id="JAUSTR010000010">
    <property type="protein sequence ID" value="MDQ0163174.1"/>
    <property type="molecule type" value="Genomic_DNA"/>
</dbReference>
<organism evidence="2 3">
    <name type="scientific">Aeribacillus alveayuensis</name>
    <dbReference type="NCBI Taxonomy" id="279215"/>
    <lineage>
        <taxon>Bacteria</taxon>
        <taxon>Bacillati</taxon>
        <taxon>Bacillota</taxon>
        <taxon>Bacilli</taxon>
        <taxon>Bacillales</taxon>
        <taxon>Bacillaceae</taxon>
        <taxon>Aeribacillus</taxon>
    </lineage>
</organism>
<comment type="caution">
    <text evidence="2">The sequence shown here is derived from an EMBL/GenBank/DDBJ whole genome shotgun (WGS) entry which is preliminary data.</text>
</comment>
<sequence>MQQFITGGKHEELEMELFSMLQKTYGGMFQQILEWLDEEIAKQRDKKRYYLKDKRTVRLQTLFGEVEVRRNDYLDREKGDEARRNKGN</sequence>
<accession>A0ABT9VQK7</accession>